<dbReference type="AlphaFoldDB" id="A0A5B7EJL8"/>
<gene>
    <name evidence="2" type="ORF">E2C01_026696</name>
</gene>
<proteinExistence type="predicted"/>
<sequence>MRGEAPAVKLTLSTTTTILLIMVGVTVEVVVVVVESLFFQLDSSFLLRLRPVTSLIFYHIPTSFLLLLWDATAAGVDCRRGRGKAEARQK</sequence>
<evidence type="ECO:0000313" key="2">
    <source>
        <dbReference type="EMBL" id="MPC33349.1"/>
    </source>
</evidence>
<keyword evidence="3" id="KW-1185">Reference proteome</keyword>
<dbReference type="Proteomes" id="UP000324222">
    <property type="component" value="Unassembled WGS sequence"/>
</dbReference>
<keyword evidence="1" id="KW-0472">Membrane</keyword>
<comment type="caution">
    <text evidence="2">The sequence shown here is derived from an EMBL/GenBank/DDBJ whole genome shotgun (WGS) entry which is preliminary data.</text>
</comment>
<protein>
    <submittedName>
        <fullName evidence="2">Uncharacterized protein</fullName>
    </submittedName>
</protein>
<evidence type="ECO:0000256" key="1">
    <source>
        <dbReference type="SAM" id="Phobius"/>
    </source>
</evidence>
<organism evidence="2 3">
    <name type="scientific">Portunus trituberculatus</name>
    <name type="common">Swimming crab</name>
    <name type="synonym">Neptunus trituberculatus</name>
    <dbReference type="NCBI Taxonomy" id="210409"/>
    <lineage>
        <taxon>Eukaryota</taxon>
        <taxon>Metazoa</taxon>
        <taxon>Ecdysozoa</taxon>
        <taxon>Arthropoda</taxon>
        <taxon>Crustacea</taxon>
        <taxon>Multicrustacea</taxon>
        <taxon>Malacostraca</taxon>
        <taxon>Eumalacostraca</taxon>
        <taxon>Eucarida</taxon>
        <taxon>Decapoda</taxon>
        <taxon>Pleocyemata</taxon>
        <taxon>Brachyura</taxon>
        <taxon>Eubrachyura</taxon>
        <taxon>Portunoidea</taxon>
        <taxon>Portunidae</taxon>
        <taxon>Portuninae</taxon>
        <taxon>Portunus</taxon>
    </lineage>
</organism>
<keyword evidence="1" id="KW-0812">Transmembrane</keyword>
<feature type="transmembrane region" description="Helical" evidence="1">
    <location>
        <begin position="12"/>
        <end position="34"/>
    </location>
</feature>
<name>A0A5B7EJL8_PORTR</name>
<dbReference type="EMBL" id="VSRR010002814">
    <property type="protein sequence ID" value="MPC33349.1"/>
    <property type="molecule type" value="Genomic_DNA"/>
</dbReference>
<reference evidence="2 3" key="1">
    <citation type="submission" date="2019-05" db="EMBL/GenBank/DDBJ databases">
        <title>Another draft genome of Portunus trituberculatus and its Hox gene families provides insights of decapod evolution.</title>
        <authorList>
            <person name="Jeong J.-H."/>
            <person name="Song I."/>
            <person name="Kim S."/>
            <person name="Choi T."/>
            <person name="Kim D."/>
            <person name="Ryu S."/>
            <person name="Kim W."/>
        </authorList>
    </citation>
    <scope>NUCLEOTIDE SEQUENCE [LARGE SCALE GENOMIC DNA]</scope>
    <source>
        <tissue evidence="2">Muscle</tissue>
    </source>
</reference>
<evidence type="ECO:0000313" key="3">
    <source>
        <dbReference type="Proteomes" id="UP000324222"/>
    </source>
</evidence>
<feature type="transmembrane region" description="Helical" evidence="1">
    <location>
        <begin position="54"/>
        <end position="76"/>
    </location>
</feature>
<keyword evidence="1" id="KW-1133">Transmembrane helix</keyword>
<accession>A0A5B7EJL8</accession>